<organism evidence="3 4">
    <name type="scientific">Symbiodinium natans</name>
    <dbReference type="NCBI Taxonomy" id="878477"/>
    <lineage>
        <taxon>Eukaryota</taxon>
        <taxon>Sar</taxon>
        <taxon>Alveolata</taxon>
        <taxon>Dinophyceae</taxon>
        <taxon>Suessiales</taxon>
        <taxon>Symbiodiniaceae</taxon>
        <taxon>Symbiodinium</taxon>
    </lineage>
</organism>
<dbReference type="Proteomes" id="UP000604046">
    <property type="component" value="Unassembled WGS sequence"/>
</dbReference>
<feature type="compositionally biased region" description="Basic and acidic residues" evidence="1">
    <location>
        <begin position="31"/>
        <end position="41"/>
    </location>
</feature>
<reference evidence="3" key="1">
    <citation type="submission" date="2021-02" db="EMBL/GenBank/DDBJ databases">
        <authorList>
            <person name="Dougan E. K."/>
            <person name="Rhodes N."/>
            <person name="Thang M."/>
            <person name="Chan C."/>
        </authorList>
    </citation>
    <scope>NUCLEOTIDE SEQUENCE</scope>
</reference>
<name>A0A812IGE4_9DINO</name>
<dbReference type="InterPro" id="IPR000626">
    <property type="entry name" value="Ubiquitin-like_dom"/>
</dbReference>
<comment type="caution">
    <text evidence="3">The sequence shown here is derived from an EMBL/GenBank/DDBJ whole genome shotgun (WGS) entry which is preliminary data.</text>
</comment>
<evidence type="ECO:0000256" key="1">
    <source>
        <dbReference type="SAM" id="MobiDB-lite"/>
    </source>
</evidence>
<accession>A0A812IGE4</accession>
<dbReference type="OrthoDB" id="409630at2759"/>
<dbReference type="EMBL" id="CAJNDS010000258">
    <property type="protein sequence ID" value="CAE7034771.1"/>
    <property type="molecule type" value="Genomic_DNA"/>
</dbReference>
<sequence length="678" mass="74290">MMHSHAGRLAFQPGPHAPGVRQGKPSVRQGEQGEPRADGHYGYDGYDGYDGCKGQESDVGLNVCIHSVSGEQLNVLAGPATTVIGLKAEIALLWQVPVGSQNLLSGARVLRDTDLLSKQDLVRGESGLNLSLLVSAPPCCASATPLPSRMIFVPGPHKVGFGHPDDVSDLSLSGCCSMSDSGVDSEQGLAAFIEYPGHESRWGRCVCQIGNTCSHCNRLLICVGHDAAPTLKLHLHHAEARFAQALHLLADADGRCLHKVDGRSTSCLSLDAEVLQSFQGIPEVFPKVEEFSYRGEWSGREGGEGQDALRALSAWQATLRSLSLDIAGSAAIQLNAPTLGDFCALEHVRLHLHASRKHLSSLGSLINVRQLVFWGTDENTSDADLANKAYQILDFSRCGQLKVLAFRSMAFCHPEEQDHEGCMALSLPPSLEEMVVVNDIDPLSGLTPRLRRHVSACPLRLSEYGRVPNQYSWQHRLLMPIRTETQVPETLLWEVDASFRRLEKEEIEAARSTHLQMLTEEANAHCSRQIALLTALGLKPSSDAPFYKGEKVWYISCISILESPVLRRCLVRRVSPAPRDSDDEFAYDNAYLTYLLECRDRLDRGTAPIQIEADPRFIFRARPAILKAPALRIQVGSKDCRYLSAMAALQSSQRERDVPCVIAGMRHVESGVGGRSFS</sequence>
<dbReference type="InterPro" id="IPR029071">
    <property type="entry name" value="Ubiquitin-like_domsf"/>
</dbReference>
<dbReference type="SUPFAM" id="SSF54236">
    <property type="entry name" value="Ubiquitin-like"/>
    <property type="match status" value="1"/>
</dbReference>
<feature type="region of interest" description="Disordered" evidence="1">
    <location>
        <begin position="1"/>
        <end position="42"/>
    </location>
</feature>
<evidence type="ECO:0000313" key="4">
    <source>
        <dbReference type="Proteomes" id="UP000604046"/>
    </source>
</evidence>
<dbReference type="AlphaFoldDB" id="A0A812IGE4"/>
<keyword evidence="4" id="KW-1185">Reference proteome</keyword>
<evidence type="ECO:0000313" key="3">
    <source>
        <dbReference type="EMBL" id="CAE7034771.1"/>
    </source>
</evidence>
<protein>
    <recommendedName>
        <fullName evidence="2">Ubiquitin-like domain-containing protein</fullName>
    </recommendedName>
</protein>
<dbReference type="PROSITE" id="PS50053">
    <property type="entry name" value="UBIQUITIN_2"/>
    <property type="match status" value="1"/>
</dbReference>
<feature type="domain" description="Ubiquitin-like" evidence="2">
    <location>
        <begin position="61"/>
        <end position="121"/>
    </location>
</feature>
<dbReference type="CDD" id="cd17039">
    <property type="entry name" value="Ubl_ubiquitin_like"/>
    <property type="match status" value="1"/>
</dbReference>
<proteinExistence type="predicted"/>
<evidence type="ECO:0000259" key="2">
    <source>
        <dbReference type="PROSITE" id="PS50053"/>
    </source>
</evidence>
<gene>
    <name evidence="3" type="ORF">SNAT2548_LOCUS4173</name>
</gene>